<dbReference type="InterPro" id="IPR000524">
    <property type="entry name" value="Tscrpt_reg_HTH_GntR"/>
</dbReference>
<evidence type="ECO:0000256" key="1">
    <source>
        <dbReference type="ARBA" id="ARBA00023015"/>
    </source>
</evidence>
<dbReference type="SMART" id="SM00345">
    <property type="entry name" value="HTH_GNTR"/>
    <property type="match status" value="1"/>
</dbReference>
<evidence type="ECO:0000313" key="5">
    <source>
        <dbReference type="EMBL" id="MBS4223973.1"/>
    </source>
</evidence>
<dbReference type="PANTHER" id="PTHR38445">
    <property type="entry name" value="HTH-TYPE TRANSCRIPTIONAL REPRESSOR YTRA"/>
    <property type="match status" value="1"/>
</dbReference>
<gene>
    <name evidence="5" type="ORF">KHA91_14615</name>
</gene>
<keyword evidence="1" id="KW-0805">Transcription regulation</keyword>
<proteinExistence type="predicted"/>
<dbReference type="InterPro" id="IPR036388">
    <property type="entry name" value="WH-like_DNA-bd_sf"/>
</dbReference>
<dbReference type="Proteomes" id="UP000676456">
    <property type="component" value="Unassembled WGS sequence"/>
</dbReference>
<reference evidence="5 6" key="1">
    <citation type="submission" date="2021-05" db="EMBL/GenBank/DDBJ databases">
        <title>Novel Bacillus species.</title>
        <authorList>
            <person name="Liu G."/>
        </authorList>
    </citation>
    <scope>NUCLEOTIDE SEQUENCE [LARGE SCALE GENOMIC DNA]</scope>
    <source>
        <strain evidence="5 6">FJAT-49682</strain>
    </source>
</reference>
<feature type="domain" description="HTH gntR-type" evidence="4">
    <location>
        <begin position="9"/>
        <end position="77"/>
    </location>
</feature>
<dbReference type="PANTHER" id="PTHR38445:SF10">
    <property type="entry name" value="GNTR-FAMILY TRANSCRIPTIONAL REGULATOR"/>
    <property type="match status" value="1"/>
</dbReference>
<protein>
    <submittedName>
        <fullName evidence="5">GntR family transcriptional regulator</fullName>
    </submittedName>
</protein>
<evidence type="ECO:0000313" key="6">
    <source>
        <dbReference type="Proteomes" id="UP000676456"/>
    </source>
</evidence>
<dbReference type="InterPro" id="IPR036390">
    <property type="entry name" value="WH_DNA-bd_sf"/>
</dbReference>
<keyword evidence="3" id="KW-0804">Transcription</keyword>
<keyword evidence="2" id="KW-0238">DNA-binding</keyword>
<accession>A0A942USI6</accession>
<dbReference type="SUPFAM" id="SSF46785">
    <property type="entry name" value="Winged helix' DNA-binding domain"/>
    <property type="match status" value="1"/>
</dbReference>
<keyword evidence="6" id="KW-1185">Reference proteome</keyword>
<evidence type="ECO:0000259" key="4">
    <source>
        <dbReference type="PROSITE" id="PS50949"/>
    </source>
</evidence>
<dbReference type="Gene3D" id="1.10.10.10">
    <property type="entry name" value="Winged helix-like DNA-binding domain superfamily/Winged helix DNA-binding domain"/>
    <property type="match status" value="1"/>
</dbReference>
<dbReference type="AlphaFoldDB" id="A0A942USI6"/>
<dbReference type="RefSeq" id="WP_213099032.1">
    <property type="nucleotide sequence ID" value="NZ_JAGYPN010000003.1"/>
</dbReference>
<dbReference type="Pfam" id="PF00392">
    <property type="entry name" value="GntR"/>
    <property type="match status" value="1"/>
</dbReference>
<sequence>MILNTDGSKPIYVQIAEWLENEIMSGSFKNDDKVYSQYQLAEMFNINPATAAKGLNILADEQILYKKRGLGMFVAEGAKESILSKRKNETLKGLIQELVLEAKRLSVGEDELMEMIRAENEGGKNNESH</sequence>
<organism evidence="5 6">
    <name type="scientific">Lederbergia citrea</name>
    <dbReference type="NCBI Taxonomy" id="2833581"/>
    <lineage>
        <taxon>Bacteria</taxon>
        <taxon>Bacillati</taxon>
        <taxon>Bacillota</taxon>
        <taxon>Bacilli</taxon>
        <taxon>Bacillales</taxon>
        <taxon>Bacillaceae</taxon>
        <taxon>Lederbergia</taxon>
    </lineage>
</organism>
<dbReference type="PROSITE" id="PS50949">
    <property type="entry name" value="HTH_GNTR"/>
    <property type="match status" value="1"/>
</dbReference>
<dbReference type="CDD" id="cd07377">
    <property type="entry name" value="WHTH_GntR"/>
    <property type="match status" value="1"/>
</dbReference>
<dbReference type="GO" id="GO:0003700">
    <property type="term" value="F:DNA-binding transcription factor activity"/>
    <property type="evidence" value="ECO:0007669"/>
    <property type="project" value="InterPro"/>
</dbReference>
<name>A0A942USI6_9BACI</name>
<dbReference type="GO" id="GO:0003677">
    <property type="term" value="F:DNA binding"/>
    <property type="evidence" value="ECO:0007669"/>
    <property type="project" value="UniProtKB-KW"/>
</dbReference>
<evidence type="ECO:0000256" key="3">
    <source>
        <dbReference type="ARBA" id="ARBA00023163"/>
    </source>
</evidence>
<dbReference type="EMBL" id="JAGYPN010000003">
    <property type="protein sequence ID" value="MBS4223973.1"/>
    <property type="molecule type" value="Genomic_DNA"/>
</dbReference>
<evidence type="ECO:0000256" key="2">
    <source>
        <dbReference type="ARBA" id="ARBA00023125"/>
    </source>
</evidence>
<comment type="caution">
    <text evidence="5">The sequence shown here is derived from an EMBL/GenBank/DDBJ whole genome shotgun (WGS) entry which is preliminary data.</text>
</comment>